<dbReference type="CDD" id="cd01948">
    <property type="entry name" value="EAL"/>
    <property type="match status" value="1"/>
</dbReference>
<feature type="transmembrane region" description="Helical" evidence="1">
    <location>
        <begin position="75"/>
        <end position="93"/>
    </location>
</feature>
<dbReference type="InterPro" id="IPR000160">
    <property type="entry name" value="GGDEF_dom"/>
</dbReference>
<evidence type="ECO:0000256" key="1">
    <source>
        <dbReference type="SAM" id="Phobius"/>
    </source>
</evidence>
<dbReference type="Gene3D" id="3.20.20.450">
    <property type="entry name" value="EAL domain"/>
    <property type="match status" value="1"/>
</dbReference>
<accession>A0A1I7HDM3</accession>
<dbReference type="PROSITE" id="PS50887">
    <property type="entry name" value="GGDEF"/>
    <property type="match status" value="1"/>
</dbReference>
<name>A0A1I7HDM3_9FIRM</name>
<dbReference type="GO" id="GO:0071111">
    <property type="term" value="F:cyclic-guanylate-specific phosphodiesterase activity"/>
    <property type="evidence" value="ECO:0007669"/>
    <property type="project" value="InterPro"/>
</dbReference>
<dbReference type="NCBIfam" id="TIGR00254">
    <property type="entry name" value="GGDEF"/>
    <property type="match status" value="1"/>
</dbReference>
<dbReference type="EMBL" id="FPBT01000015">
    <property type="protein sequence ID" value="SFU58732.1"/>
    <property type="molecule type" value="Genomic_DNA"/>
</dbReference>
<evidence type="ECO:0000313" key="5">
    <source>
        <dbReference type="Proteomes" id="UP000198817"/>
    </source>
</evidence>
<dbReference type="Gene3D" id="3.30.70.270">
    <property type="match status" value="2"/>
</dbReference>
<dbReference type="InterPro" id="IPR043128">
    <property type="entry name" value="Rev_trsase/Diguanyl_cyclase"/>
</dbReference>
<dbReference type="Proteomes" id="UP000198817">
    <property type="component" value="Unassembled WGS sequence"/>
</dbReference>
<keyword evidence="1" id="KW-0472">Membrane</keyword>
<dbReference type="CDD" id="cd01949">
    <property type="entry name" value="GGDEF"/>
    <property type="match status" value="1"/>
</dbReference>
<dbReference type="InterPro" id="IPR050706">
    <property type="entry name" value="Cyclic-di-GMP_PDE-like"/>
</dbReference>
<dbReference type="Pfam" id="PF00563">
    <property type="entry name" value="EAL"/>
    <property type="match status" value="1"/>
</dbReference>
<feature type="transmembrane region" description="Helical" evidence="1">
    <location>
        <begin position="42"/>
        <end position="63"/>
    </location>
</feature>
<evidence type="ECO:0000259" key="3">
    <source>
        <dbReference type="PROSITE" id="PS50887"/>
    </source>
</evidence>
<feature type="transmembrane region" description="Helical" evidence="1">
    <location>
        <begin position="109"/>
        <end position="127"/>
    </location>
</feature>
<feature type="transmembrane region" description="Helical" evidence="1">
    <location>
        <begin position="133"/>
        <end position="149"/>
    </location>
</feature>
<evidence type="ECO:0000313" key="4">
    <source>
        <dbReference type="EMBL" id="SFU58732.1"/>
    </source>
</evidence>
<dbReference type="SUPFAM" id="SSF141868">
    <property type="entry name" value="EAL domain-like"/>
    <property type="match status" value="1"/>
</dbReference>
<feature type="domain" description="GGDEF" evidence="3">
    <location>
        <begin position="250"/>
        <end position="380"/>
    </location>
</feature>
<keyword evidence="5" id="KW-1185">Reference proteome</keyword>
<sequence length="946" mass="108955">MFGLKKQFHELMKIFSRQNVRISEQDPLFLADFYRYNLPFDIASAILLCIVSFIGMAGTHAPFAAGTVLPEISATAVYMMLFGTNLLFLMLLFQEFRRFDSTAVRRTKWIILTFRGANMVLASMTFFSTQKNSGFFFEYILVTMTILLVPNSRFITFLRNAGLNLVSVILVLALARHPIAWQDMVDLLALFIVCGFVNWVRWLTFRRVEANRLSAEKQREKLFRESRTDDLTGLLNRTALRDDFPDYTGRLLCIALIDLDAFKLCNDTYGHAYGDMMLRSTGERMQRIFSGAEYRCYRYGGDEFLILYNGGDRDLFYNKLLEFCGSGEKQPKEPDVTCGTGYCCGIPRTEREIRSMIRIADEYLYRAKSAGRSRMSGSLTPVDIASLYQGNSDSLFDHLMNIDDAAKIFQRRNMENKAWSIAYLNINRYGEINEDLGYREGGALLKKINQILLRHFPSAVLVNREMDHFVLFSTLSAKDFLHRVRKVQAEVFRMEERHMIIFRAGVFHHEAADPPTDYLTGMYHAKYACDSILSTNDGDPYLRLYDHAMAREQEKDLFVHQEFFEALKSGRIVPYYQPIVGSLSGITCGYEALSRWLDPEKDVISPADYIPYLEETGEVYRLDLHILEQVCRDIRDHRKQFPENIFVNVNLSQKDFQYMDMPEEIDRIVTAYQVPKSQLHLEITESAFTDSRRLGDALMRLQKLGFHIWMDDFGVGESSLSAFRNNRVEGVKLDQSFFADVANHRTQIIIRSIIDMSRETNCMMIAEGIENLEQLRCARQWGVNFIQGFYFSRPMPLSELLASHFVGNRTDESTDHFYQAAAEVHLAVAYEQNLYLQSNSPVASCRAVLEWNGAIRVLRANDYMQDLLDNFVEIEDSECILKPDSEIASTIRKAIDTIHADHHICDFRLQIGQQTFHGQLALIAEDPPHNRTAYILNITNFSVTAE</sequence>
<reference evidence="4 5" key="1">
    <citation type="submission" date="2016-10" db="EMBL/GenBank/DDBJ databases">
        <authorList>
            <person name="de Groot N.N."/>
        </authorList>
    </citation>
    <scope>NUCLEOTIDE SEQUENCE [LARGE SCALE GENOMIC DNA]</scope>
    <source>
        <strain evidence="4 5">KHGC13</strain>
    </source>
</reference>
<organism evidence="4 5">
    <name type="scientific">Eubacterium pyruvativorans</name>
    <dbReference type="NCBI Taxonomy" id="155865"/>
    <lineage>
        <taxon>Bacteria</taxon>
        <taxon>Bacillati</taxon>
        <taxon>Bacillota</taxon>
        <taxon>Clostridia</taxon>
        <taxon>Eubacteriales</taxon>
        <taxon>Eubacteriaceae</taxon>
        <taxon>Eubacterium</taxon>
    </lineage>
</organism>
<dbReference type="InterPro" id="IPR001633">
    <property type="entry name" value="EAL_dom"/>
</dbReference>
<dbReference type="STRING" id="155865.SAMN05216515_11640"/>
<dbReference type="InterPro" id="IPR035919">
    <property type="entry name" value="EAL_sf"/>
</dbReference>
<protein>
    <submittedName>
        <fullName evidence="4">Diguanylate cyclase (GGDEF) domain-containing protein</fullName>
    </submittedName>
</protein>
<dbReference type="SMART" id="SM00052">
    <property type="entry name" value="EAL"/>
    <property type="match status" value="1"/>
</dbReference>
<keyword evidence="1" id="KW-0812">Transmembrane</keyword>
<dbReference type="InterPro" id="IPR029787">
    <property type="entry name" value="Nucleotide_cyclase"/>
</dbReference>
<dbReference type="SUPFAM" id="SSF55073">
    <property type="entry name" value="Nucleotide cyclase"/>
    <property type="match status" value="2"/>
</dbReference>
<evidence type="ECO:0000259" key="2">
    <source>
        <dbReference type="PROSITE" id="PS50883"/>
    </source>
</evidence>
<gene>
    <name evidence="4" type="ORF">SAMN05216508_11539</name>
</gene>
<dbReference type="AlphaFoldDB" id="A0A1I7HDM3"/>
<dbReference type="SMART" id="SM00267">
    <property type="entry name" value="GGDEF"/>
    <property type="match status" value="1"/>
</dbReference>
<feature type="domain" description="EAL" evidence="2">
    <location>
        <begin position="556"/>
        <end position="808"/>
    </location>
</feature>
<proteinExistence type="predicted"/>
<dbReference type="PANTHER" id="PTHR33121">
    <property type="entry name" value="CYCLIC DI-GMP PHOSPHODIESTERASE PDEF"/>
    <property type="match status" value="1"/>
</dbReference>
<dbReference type="PANTHER" id="PTHR33121:SF70">
    <property type="entry name" value="SIGNALING PROTEIN YKOW"/>
    <property type="match status" value="1"/>
</dbReference>
<feature type="transmembrane region" description="Helical" evidence="1">
    <location>
        <begin position="161"/>
        <end position="181"/>
    </location>
</feature>
<keyword evidence="1" id="KW-1133">Transmembrane helix</keyword>
<dbReference type="OrthoDB" id="9805474at2"/>
<dbReference type="Pfam" id="PF00990">
    <property type="entry name" value="GGDEF"/>
    <property type="match status" value="1"/>
</dbReference>
<dbReference type="PROSITE" id="PS50883">
    <property type="entry name" value="EAL"/>
    <property type="match status" value="1"/>
</dbReference>